<comment type="similarity">
    <text evidence="2 4">Belongs to the AB hydrolase superfamily. Lipase family.</text>
</comment>
<feature type="domain" description="Lipase" evidence="6">
    <location>
        <begin position="70"/>
        <end position="254"/>
    </location>
</feature>
<comment type="subcellular location">
    <subcellularLocation>
        <location evidence="1">Secreted</location>
    </subcellularLocation>
</comment>
<reference evidence="7 8" key="1">
    <citation type="submission" date="2024-08" db="EMBL/GenBank/DDBJ databases">
        <authorList>
            <person name="Cucini C."/>
            <person name="Frati F."/>
        </authorList>
    </citation>
    <scope>NUCLEOTIDE SEQUENCE [LARGE SCALE GENOMIC DNA]</scope>
</reference>
<organism evidence="7 8">
    <name type="scientific">Orchesella dallaii</name>
    <dbReference type="NCBI Taxonomy" id="48710"/>
    <lineage>
        <taxon>Eukaryota</taxon>
        <taxon>Metazoa</taxon>
        <taxon>Ecdysozoa</taxon>
        <taxon>Arthropoda</taxon>
        <taxon>Hexapoda</taxon>
        <taxon>Collembola</taxon>
        <taxon>Entomobryomorpha</taxon>
        <taxon>Entomobryoidea</taxon>
        <taxon>Orchesellidae</taxon>
        <taxon>Orchesellinae</taxon>
        <taxon>Orchesella</taxon>
    </lineage>
</organism>
<evidence type="ECO:0000259" key="6">
    <source>
        <dbReference type="Pfam" id="PF00151"/>
    </source>
</evidence>
<evidence type="ECO:0000256" key="2">
    <source>
        <dbReference type="ARBA" id="ARBA00010701"/>
    </source>
</evidence>
<keyword evidence="3" id="KW-0964">Secreted</keyword>
<gene>
    <name evidence="7" type="ORF">ODALV1_LOCUS16091</name>
</gene>
<dbReference type="InterPro" id="IPR029058">
    <property type="entry name" value="AB_hydrolase_fold"/>
</dbReference>
<dbReference type="SUPFAM" id="SSF53474">
    <property type="entry name" value="alpha/beta-Hydrolases"/>
    <property type="match status" value="1"/>
</dbReference>
<sequence>MLRVLLFLVIATSFSNAELSLPIPSLIKEIQPTISVYSPSGNPKCFRLVGGGTGTTRDIVALSNGHGAFESQRIIFIVHGFKDNENTEWLHVMKNALVKERQQTVVIFGWGGGSDLPNVNYKKSLANIQTSAIWLGEIVTELRKLKTSAYIWGIGHSLGAHLLGLAGRGSPGAFDRITALDPAGPFLEQRNLNLRLRRTDAAFVDVIHSDGCTAETNPNCWVAPNNHYGTLVPLGSIDFYPRYGQVPPVTNLLDIYRSHDRAVDLFILSIAHQGLFRTNETLDGSPGIGQLIATRQVSVTAEMGYWASDAFIPGATDSRVNFYVNQEIMSVADRMRDITHKPGMKHHRKRDLAENIDCEALPSIGANYIGNALVIALTLLSAHVL</sequence>
<dbReference type="PANTHER" id="PTHR11610">
    <property type="entry name" value="LIPASE"/>
    <property type="match status" value="1"/>
</dbReference>
<evidence type="ECO:0000256" key="1">
    <source>
        <dbReference type="ARBA" id="ARBA00004613"/>
    </source>
</evidence>
<feature type="signal peptide" evidence="5">
    <location>
        <begin position="1"/>
        <end position="17"/>
    </location>
</feature>
<dbReference type="EMBL" id="CAXLJM020000049">
    <property type="protein sequence ID" value="CAL8113603.1"/>
    <property type="molecule type" value="Genomic_DNA"/>
</dbReference>
<evidence type="ECO:0000313" key="7">
    <source>
        <dbReference type="EMBL" id="CAL8113603.1"/>
    </source>
</evidence>
<protein>
    <recommendedName>
        <fullName evidence="6">Lipase domain-containing protein</fullName>
    </recommendedName>
</protein>
<proteinExistence type="inferred from homology"/>
<dbReference type="Gene3D" id="3.40.50.1820">
    <property type="entry name" value="alpha/beta hydrolase"/>
    <property type="match status" value="1"/>
</dbReference>
<evidence type="ECO:0000256" key="4">
    <source>
        <dbReference type="RuleBase" id="RU004262"/>
    </source>
</evidence>
<keyword evidence="5" id="KW-0732">Signal</keyword>
<dbReference type="Pfam" id="PF00151">
    <property type="entry name" value="Lipase"/>
    <property type="match status" value="1"/>
</dbReference>
<accession>A0ABP1QWE7</accession>
<dbReference type="PANTHER" id="PTHR11610:SF173">
    <property type="entry name" value="LIPASE DOMAIN-CONTAINING PROTEIN-RELATED"/>
    <property type="match status" value="1"/>
</dbReference>
<dbReference type="InterPro" id="IPR013818">
    <property type="entry name" value="Lipase"/>
</dbReference>
<feature type="chain" id="PRO_5045234024" description="Lipase domain-containing protein" evidence="5">
    <location>
        <begin position="18"/>
        <end position="385"/>
    </location>
</feature>
<dbReference type="Proteomes" id="UP001642540">
    <property type="component" value="Unassembled WGS sequence"/>
</dbReference>
<comment type="caution">
    <text evidence="7">The sequence shown here is derived from an EMBL/GenBank/DDBJ whole genome shotgun (WGS) entry which is preliminary data.</text>
</comment>
<evidence type="ECO:0000256" key="5">
    <source>
        <dbReference type="SAM" id="SignalP"/>
    </source>
</evidence>
<evidence type="ECO:0000313" key="8">
    <source>
        <dbReference type="Proteomes" id="UP001642540"/>
    </source>
</evidence>
<evidence type="ECO:0000256" key="3">
    <source>
        <dbReference type="ARBA" id="ARBA00022525"/>
    </source>
</evidence>
<name>A0ABP1QWE7_9HEXA</name>
<keyword evidence="8" id="KW-1185">Reference proteome</keyword>
<dbReference type="InterPro" id="IPR000734">
    <property type="entry name" value="TAG_lipase"/>
</dbReference>
<dbReference type="PRINTS" id="PR00821">
    <property type="entry name" value="TAGLIPASE"/>
</dbReference>